<name>A0AAW2UZC7_9LAMI</name>
<dbReference type="PANTHER" id="PTHR31198:SF1">
    <property type="entry name" value="CENTROSOMAL AT-AC SPLICING FACTOR"/>
    <property type="match status" value="1"/>
</dbReference>
<reference evidence="2" key="2">
    <citation type="journal article" date="2024" name="Plant">
        <title>Genomic evolution and insights into agronomic trait innovations of Sesamum species.</title>
        <authorList>
            <person name="Miao H."/>
            <person name="Wang L."/>
            <person name="Qu L."/>
            <person name="Liu H."/>
            <person name="Sun Y."/>
            <person name="Le M."/>
            <person name="Wang Q."/>
            <person name="Wei S."/>
            <person name="Zheng Y."/>
            <person name="Lin W."/>
            <person name="Duan Y."/>
            <person name="Cao H."/>
            <person name="Xiong S."/>
            <person name="Wang X."/>
            <person name="Wei L."/>
            <person name="Li C."/>
            <person name="Ma Q."/>
            <person name="Ju M."/>
            <person name="Zhao R."/>
            <person name="Li G."/>
            <person name="Mu C."/>
            <person name="Tian Q."/>
            <person name="Mei H."/>
            <person name="Zhang T."/>
            <person name="Gao T."/>
            <person name="Zhang H."/>
        </authorList>
    </citation>
    <scope>NUCLEOTIDE SEQUENCE</scope>
    <source>
        <strain evidence="2">KEN1</strain>
    </source>
</reference>
<proteinExistence type="predicted"/>
<organism evidence="2">
    <name type="scientific">Sesamum latifolium</name>
    <dbReference type="NCBI Taxonomy" id="2727402"/>
    <lineage>
        <taxon>Eukaryota</taxon>
        <taxon>Viridiplantae</taxon>
        <taxon>Streptophyta</taxon>
        <taxon>Embryophyta</taxon>
        <taxon>Tracheophyta</taxon>
        <taxon>Spermatophyta</taxon>
        <taxon>Magnoliopsida</taxon>
        <taxon>eudicotyledons</taxon>
        <taxon>Gunneridae</taxon>
        <taxon>Pentapetalae</taxon>
        <taxon>asterids</taxon>
        <taxon>lamiids</taxon>
        <taxon>Lamiales</taxon>
        <taxon>Pedaliaceae</taxon>
        <taxon>Sesamum</taxon>
    </lineage>
</organism>
<dbReference type="Pfam" id="PF14968">
    <property type="entry name" value="CCDC84"/>
    <property type="match status" value="1"/>
</dbReference>
<feature type="region of interest" description="Disordered" evidence="1">
    <location>
        <begin position="326"/>
        <end position="345"/>
    </location>
</feature>
<sequence length="364" mass="40845">MNQKKKKNSNEQQQFEYCEVCRLNQNQGRRHNYFPNHKTSLATLLTRFQSKLSDVKFFLKTPMLLRPEHAHQNRLWCPFCNCDVLELDSHFACGNAIEHLASVEHWKSVKGFMWKYGGGMDRVDLFRVSEVDYAKWEKKCKSLKTEAAKVKSVGPVVEPLNNIHNELNADCVNSFQENNVNVLNFSVTNGVVPLHSYTNERAQVSGSVLSSVSEAGPSLHNMSGGIQVRDAEYLKNSTDYMENRHCSNSLARECSSYGYLTSGSVYPGVRIANGEDTSLGFPKLTQISSTSQEGIEGNVHTGAPPPWFDVTKGNQPDLALKPELRDHVSSKAGKSSKLNPKRVGAAWAERRKLELELERKGGHE</sequence>
<reference evidence="2" key="1">
    <citation type="submission" date="2020-06" db="EMBL/GenBank/DDBJ databases">
        <authorList>
            <person name="Li T."/>
            <person name="Hu X."/>
            <person name="Zhang T."/>
            <person name="Song X."/>
            <person name="Zhang H."/>
            <person name="Dai N."/>
            <person name="Sheng W."/>
            <person name="Hou X."/>
            <person name="Wei L."/>
        </authorList>
    </citation>
    <scope>NUCLEOTIDE SEQUENCE</scope>
    <source>
        <strain evidence="2">KEN1</strain>
        <tissue evidence="2">Leaf</tissue>
    </source>
</reference>
<dbReference type="InterPro" id="IPR028015">
    <property type="entry name" value="CCDC84-like"/>
</dbReference>
<evidence type="ECO:0000313" key="2">
    <source>
        <dbReference type="EMBL" id="KAL0421695.1"/>
    </source>
</evidence>
<dbReference type="EMBL" id="JACGWN010000011">
    <property type="protein sequence ID" value="KAL0421695.1"/>
    <property type="molecule type" value="Genomic_DNA"/>
</dbReference>
<comment type="caution">
    <text evidence="2">The sequence shown here is derived from an EMBL/GenBank/DDBJ whole genome shotgun (WGS) entry which is preliminary data.</text>
</comment>
<accession>A0AAW2UZC7</accession>
<protein>
    <submittedName>
        <fullName evidence="2">TITAN-like protein</fullName>
    </submittedName>
</protein>
<dbReference type="PANTHER" id="PTHR31198">
    <property type="entry name" value="COILED-COIL DOMAIN-CONTAINING PROTEIN 84"/>
    <property type="match status" value="1"/>
</dbReference>
<evidence type="ECO:0000256" key="1">
    <source>
        <dbReference type="SAM" id="MobiDB-lite"/>
    </source>
</evidence>
<gene>
    <name evidence="2" type="ORF">Slati_3192400</name>
</gene>
<dbReference type="AlphaFoldDB" id="A0AAW2UZC7"/>